<dbReference type="EMBL" id="CM045763">
    <property type="protein sequence ID" value="KAI8023506.1"/>
    <property type="molecule type" value="Genomic_DNA"/>
</dbReference>
<gene>
    <name evidence="1" type="ORF">LOK49_LG03G01602</name>
</gene>
<reference evidence="1 2" key="1">
    <citation type="journal article" date="2022" name="Plant J.">
        <title>Chromosome-level genome of Camellia lanceoleosa provides a valuable resource for understanding genome evolution and self-incompatibility.</title>
        <authorList>
            <person name="Gong W."/>
            <person name="Xiao S."/>
            <person name="Wang L."/>
            <person name="Liao Z."/>
            <person name="Chang Y."/>
            <person name="Mo W."/>
            <person name="Hu G."/>
            <person name="Li W."/>
            <person name="Zhao G."/>
            <person name="Zhu H."/>
            <person name="Hu X."/>
            <person name="Ji K."/>
            <person name="Xiang X."/>
            <person name="Song Q."/>
            <person name="Yuan D."/>
            <person name="Jin S."/>
            <person name="Zhang L."/>
        </authorList>
    </citation>
    <scope>NUCLEOTIDE SEQUENCE [LARGE SCALE GENOMIC DNA]</scope>
    <source>
        <strain evidence="1">SQ_2022a</strain>
    </source>
</reference>
<keyword evidence="1" id="KW-0808">Transferase</keyword>
<keyword evidence="2" id="KW-1185">Reference proteome</keyword>
<name>A0ACC0ID51_9ERIC</name>
<organism evidence="1 2">
    <name type="scientific">Camellia lanceoleosa</name>
    <dbReference type="NCBI Taxonomy" id="1840588"/>
    <lineage>
        <taxon>Eukaryota</taxon>
        <taxon>Viridiplantae</taxon>
        <taxon>Streptophyta</taxon>
        <taxon>Embryophyta</taxon>
        <taxon>Tracheophyta</taxon>
        <taxon>Spermatophyta</taxon>
        <taxon>Magnoliopsida</taxon>
        <taxon>eudicotyledons</taxon>
        <taxon>Gunneridae</taxon>
        <taxon>Pentapetalae</taxon>
        <taxon>asterids</taxon>
        <taxon>Ericales</taxon>
        <taxon>Theaceae</taxon>
        <taxon>Camellia</taxon>
    </lineage>
</organism>
<protein>
    <submittedName>
        <fullName evidence="1">UDP-N-acetylglucosamine--peptide N-acetylglucosaminyltransferase SPINDLY</fullName>
    </submittedName>
</protein>
<dbReference type="Proteomes" id="UP001060215">
    <property type="component" value="Chromosome 6"/>
</dbReference>
<evidence type="ECO:0000313" key="1">
    <source>
        <dbReference type="EMBL" id="KAI8023506.1"/>
    </source>
</evidence>
<sequence>MLNLGRVAFDSNAVPTVRSWLEISSTSCGWFGNDGSAIGWFFSSICKKSQDVAFVIDGWAFEIALKHYRKAFTELSILSRTAICCHVTPSQKAQSYQKALRADPSYKPAAEYLAIVLTDLETSLKLIPAYYNLGVVYSEMMQYDMALGCYEKALNRNMGVIYKNRGDLESALACYERCLALSPNFEIAKNNMAIALTDLGTKVKLEGDIDQGVEYYRKALYYNWHFADAMYNLGVAYGEILKFGMAIVFYELAFHINPHCAEACNNLGVIYKDRDNLDKVVECYQSLNNLGVVYTIRVQDLHPLKKSFFFGKDNMHFRSILRFISFTGKMDVASMIEKAIVANPTYAEAYNNLGLFILSLTCGHHVFGIFVTFFLLTW</sequence>
<comment type="caution">
    <text evidence="1">The sequence shown here is derived from an EMBL/GenBank/DDBJ whole genome shotgun (WGS) entry which is preliminary data.</text>
</comment>
<accession>A0ACC0ID51</accession>
<evidence type="ECO:0000313" key="2">
    <source>
        <dbReference type="Proteomes" id="UP001060215"/>
    </source>
</evidence>
<keyword evidence="1" id="KW-0328">Glycosyltransferase</keyword>
<proteinExistence type="predicted"/>